<protein>
    <submittedName>
        <fullName evidence="1">Uncharacterized protein</fullName>
    </submittedName>
</protein>
<name>A0A1W7D263_9ACTN</name>
<proteinExistence type="predicted"/>
<sequence length="84" mass="9187">MTAGVRVAVEIDAGTVRRGDQLMIGGQAFVVEDMTSMTHGAKRLIFTTGETFTLRRTTVLWAARCVDPRRSGGRGANWSRSRTS</sequence>
<gene>
    <name evidence="1" type="ORF">CAG99_22150</name>
</gene>
<organism evidence="1 2">
    <name type="scientific">Streptomyces marincola</name>
    <dbReference type="NCBI Taxonomy" id="2878388"/>
    <lineage>
        <taxon>Bacteria</taxon>
        <taxon>Bacillati</taxon>
        <taxon>Actinomycetota</taxon>
        <taxon>Actinomycetes</taxon>
        <taxon>Kitasatosporales</taxon>
        <taxon>Streptomycetaceae</taxon>
        <taxon>Streptomyces</taxon>
    </lineage>
</organism>
<dbReference type="AlphaFoldDB" id="A0A1W7D263"/>
<evidence type="ECO:0000313" key="2">
    <source>
        <dbReference type="Proteomes" id="UP000194218"/>
    </source>
</evidence>
<evidence type="ECO:0000313" key="1">
    <source>
        <dbReference type="EMBL" id="ARQ71161.1"/>
    </source>
</evidence>
<dbReference type="EMBL" id="CP021121">
    <property type="protein sequence ID" value="ARQ71161.1"/>
    <property type="molecule type" value="Genomic_DNA"/>
</dbReference>
<reference evidence="1 2" key="1">
    <citation type="submission" date="2017-05" db="EMBL/GenBank/DDBJ databases">
        <title>Complete genome sequence of Streptomyces sp. SCSIO 03032 revealed the diverse biosynthetic pathways for its bioactive secondary metabolites.</title>
        <authorList>
            <person name="Ma L."/>
            <person name="Zhu Y."/>
            <person name="Zhang W."/>
            <person name="Zhang G."/>
            <person name="Tian X."/>
            <person name="Zhang S."/>
            <person name="Zhang C."/>
        </authorList>
    </citation>
    <scope>NUCLEOTIDE SEQUENCE [LARGE SCALE GENOMIC DNA]</scope>
    <source>
        <strain evidence="1 2">SCSIO 03032</strain>
    </source>
</reference>
<accession>A0A1W7D263</accession>
<dbReference type="KEGG" id="smao:CAG99_22150"/>
<keyword evidence="2" id="KW-1185">Reference proteome</keyword>
<dbReference type="Proteomes" id="UP000194218">
    <property type="component" value="Chromosome"/>
</dbReference>